<accession>A0A8X6IWJ9</accession>
<evidence type="ECO:0000313" key="3">
    <source>
        <dbReference type="Proteomes" id="UP000887116"/>
    </source>
</evidence>
<reference evidence="2" key="1">
    <citation type="submission" date="2020-07" db="EMBL/GenBank/DDBJ databases">
        <title>Multicomponent nature underlies the extraordinary mechanical properties of spider dragline silk.</title>
        <authorList>
            <person name="Kono N."/>
            <person name="Nakamura H."/>
            <person name="Mori M."/>
            <person name="Yoshida Y."/>
            <person name="Ohtoshi R."/>
            <person name="Malay A.D."/>
            <person name="Moran D.A.P."/>
            <person name="Tomita M."/>
            <person name="Numata K."/>
            <person name="Arakawa K."/>
        </authorList>
    </citation>
    <scope>NUCLEOTIDE SEQUENCE</scope>
</reference>
<evidence type="ECO:0000256" key="1">
    <source>
        <dbReference type="SAM" id="MobiDB-lite"/>
    </source>
</evidence>
<gene>
    <name evidence="2" type="ORF">TNCT_426091</name>
</gene>
<proteinExistence type="predicted"/>
<dbReference type="AlphaFoldDB" id="A0A8X6IWJ9"/>
<protein>
    <submittedName>
        <fullName evidence="2">Uncharacterized protein</fullName>
    </submittedName>
</protein>
<dbReference type="EMBL" id="BMAO01016981">
    <property type="protein sequence ID" value="GFR12510.1"/>
    <property type="molecule type" value="Genomic_DNA"/>
</dbReference>
<dbReference type="Proteomes" id="UP000887116">
    <property type="component" value="Unassembled WGS sequence"/>
</dbReference>
<sequence length="136" mass="15149">MIPSLLREQDRITRRPVPKCSVVPSDQKHSPPPPSRAQPPLLSSAVTELPKPKRLKAKVPLPIPPIAATGAALAEEVCTRKTLKKTKHLMGDDILLIYNVSCRKILHQVEVLLKKWSGSRLGTTLFGNFEVTEFKR</sequence>
<feature type="region of interest" description="Disordered" evidence="1">
    <location>
        <begin position="16"/>
        <end position="41"/>
    </location>
</feature>
<keyword evidence="3" id="KW-1185">Reference proteome</keyword>
<comment type="caution">
    <text evidence="2">The sequence shown here is derived from an EMBL/GenBank/DDBJ whole genome shotgun (WGS) entry which is preliminary data.</text>
</comment>
<evidence type="ECO:0000313" key="2">
    <source>
        <dbReference type="EMBL" id="GFR12510.1"/>
    </source>
</evidence>
<name>A0A8X6IWJ9_TRICU</name>
<organism evidence="2 3">
    <name type="scientific">Trichonephila clavata</name>
    <name type="common">Joro spider</name>
    <name type="synonym">Nephila clavata</name>
    <dbReference type="NCBI Taxonomy" id="2740835"/>
    <lineage>
        <taxon>Eukaryota</taxon>
        <taxon>Metazoa</taxon>
        <taxon>Ecdysozoa</taxon>
        <taxon>Arthropoda</taxon>
        <taxon>Chelicerata</taxon>
        <taxon>Arachnida</taxon>
        <taxon>Araneae</taxon>
        <taxon>Araneomorphae</taxon>
        <taxon>Entelegynae</taxon>
        <taxon>Araneoidea</taxon>
        <taxon>Nephilidae</taxon>
        <taxon>Trichonephila</taxon>
    </lineage>
</organism>